<protein>
    <recommendedName>
        <fullName evidence="3">Glutamate/phenylalanine/leucine/valine/L-tryptophan dehydrogenase dimerisation domain-containing protein</fullName>
    </recommendedName>
</protein>
<dbReference type="AlphaFoldDB" id="A0A7S1U2J0"/>
<dbReference type="EMBL" id="HBGJ01020205">
    <property type="protein sequence ID" value="CAD9254734.1"/>
    <property type="molecule type" value="Transcribed_RNA"/>
</dbReference>
<dbReference type="SUPFAM" id="SSF53223">
    <property type="entry name" value="Aminoacid dehydrogenase-like, N-terminal domain"/>
    <property type="match status" value="1"/>
</dbReference>
<feature type="domain" description="Glutamate/phenylalanine/leucine/valine/L-tryptophan dehydrogenase dimerisation" evidence="3">
    <location>
        <begin position="117"/>
        <end position="195"/>
    </location>
</feature>
<gene>
    <name evidence="4" type="ORF">PPAR1163_LOCUS13102</name>
</gene>
<dbReference type="PANTHER" id="PTHR43571">
    <property type="entry name" value="NADP-SPECIFIC GLUTAMATE DEHYDROGENASE 1-RELATED"/>
    <property type="match status" value="1"/>
</dbReference>
<dbReference type="Pfam" id="PF02812">
    <property type="entry name" value="ELFV_dehydrog_N"/>
    <property type="match status" value="1"/>
</dbReference>
<name>A0A7S1U2J0_9STRA</name>
<dbReference type="InterPro" id="IPR046346">
    <property type="entry name" value="Aminoacid_DH-like_N_sf"/>
</dbReference>
<comment type="similarity">
    <text evidence="1">Belongs to the Glu/Leu/Phe/Val dehydrogenases family.</text>
</comment>
<evidence type="ECO:0000256" key="1">
    <source>
        <dbReference type="ARBA" id="ARBA00006382"/>
    </source>
</evidence>
<dbReference type="InterPro" id="IPR006097">
    <property type="entry name" value="Glu/Leu/Phe/Val/Trp_DH_dimer"/>
</dbReference>
<dbReference type="GO" id="GO:0006537">
    <property type="term" value="P:glutamate biosynthetic process"/>
    <property type="evidence" value="ECO:0007669"/>
    <property type="project" value="TreeGrafter"/>
</dbReference>
<dbReference type="GO" id="GO:0004354">
    <property type="term" value="F:glutamate dehydrogenase (NADP+) activity"/>
    <property type="evidence" value="ECO:0007669"/>
    <property type="project" value="TreeGrafter"/>
</dbReference>
<dbReference type="InterPro" id="IPR050724">
    <property type="entry name" value="Glu_Leu_Phe_Val_DH"/>
</dbReference>
<dbReference type="GO" id="GO:0005829">
    <property type="term" value="C:cytosol"/>
    <property type="evidence" value="ECO:0007669"/>
    <property type="project" value="TreeGrafter"/>
</dbReference>
<reference evidence="4" key="1">
    <citation type="submission" date="2021-01" db="EMBL/GenBank/DDBJ databases">
        <authorList>
            <person name="Corre E."/>
            <person name="Pelletier E."/>
            <person name="Niang G."/>
            <person name="Scheremetjew M."/>
            <person name="Finn R."/>
            <person name="Kale V."/>
            <person name="Holt S."/>
            <person name="Cochrane G."/>
            <person name="Meng A."/>
            <person name="Brown T."/>
            <person name="Cohen L."/>
        </authorList>
    </citation>
    <scope>NUCLEOTIDE SEQUENCE</scope>
    <source>
        <strain evidence="4">CCMP2877</strain>
    </source>
</reference>
<proteinExistence type="inferred from homology"/>
<dbReference type="PANTHER" id="PTHR43571:SF1">
    <property type="entry name" value="NADP-SPECIFIC GLUTAMATE DEHYDROGENASE 1-RELATED"/>
    <property type="match status" value="1"/>
</dbReference>
<evidence type="ECO:0000313" key="4">
    <source>
        <dbReference type="EMBL" id="CAD9254734.1"/>
    </source>
</evidence>
<sequence>MLLHRSGGLARMRAHTPGVRFLAALPNAPLSQPGGVHGQAKPSEKLWRRKPLFRRGGEDVTFKSGAEAANLLVEEAKRRDGDQERFIETYQGFVLTLAPLFDRMPKYAWIAKQIAEPERYIEFRCAWIDDTGVSRVNRGYRVQYSSALGPYEGSLMFGHQVNTAMMKSLGFDTIMTNALVGGVGGACGGADFDPSG</sequence>
<accession>A0A7S1U2J0</accession>
<evidence type="ECO:0000256" key="2">
    <source>
        <dbReference type="ARBA" id="ARBA00023002"/>
    </source>
</evidence>
<keyword evidence="2" id="KW-0560">Oxidoreductase</keyword>
<dbReference type="Gene3D" id="3.40.50.10860">
    <property type="entry name" value="Leucine Dehydrogenase, chain A, domain 1"/>
    <property type="match status" value="1"/>
</dbReference>
<organism evidence="4">
    <name type="scientific">Phaeomonas parva</name>
    <dbReference type="NCBI Taxonomy" id="124430"/>
    <lineage>
        <taxon>Eukaryota</taxon>
        <taxon>Sar</taxon>
        <taxon>Stramenopiles</taxon>
        <taxon>Ochrophyta</taxon>
        <taxon>Pinguiophyceae</taxon>
        <taxon>Pinguiochrysidales</taxon>
        <taxon>Pinguiochrysidaceae</taxon>
        <taxon>Phaeomonas</taxon>
    </lineage>
</organism>
<evidence type="ECO:0000259" key="3">
    <source>
        <dbReference type="Pfam" id="PF02812"/>
    </source>
</evidence>